<gene>
    <name evidence="9" type="ORF">EJB05_23526</name>
</gene>
<evidence type="ECO:0000259" key="8">
    <source>
        <dbReference type="PROSITE" id="PS50850"/>
    </source>
</evidence>
<feature type="transmembrane region" description="Helical" evidence="6">
    <location>
        <begin position="104"/>
        <end position="130"/>
    </location>
</feature>
<keyword evidence="10" id="KW-1185">Reference proteome</keyword>
<keyword evidence="4 6" id="KW-1133">Transmembrane helix</keyword>
<dbReference type="EMBL" id="RWGY01000011">
    <property type="protein sequence ID" value="TVU31825.1"/>
    <property type="molecule type" value="Genomic_DNA"/>
</dbReference>
<feature type="transmembrane region" description="Helical" evidence="6">
    <location>
        <begin position="80"/>
        <end position="98"/>
    </location>
</feature>
<dbReference type="PANTHER" id="PTHR23504">
    <property type="entry name" value="MAJOR FACILITATOR SUPERFAMILY DOMAIN-CONTAINING PROTEIN 10"/>
    <property type="match status" value="1"/>
</dbReference>
<dbReference type="InterPro" id="IPR005829">
    <property type="entry name" value="Sugar_transporter_CS"/>
</dbReference>
<dbReference type="Gene3D" id="1.20.1250.20">
    <property type="entry name" value="MFS general substrate transporter like domains"/>
    <property type="match status" value="1"/>
</dbReference>
<comment type="subcellular location">
    <subcellularLocation>
        <location evidence="1">Membrane</location>
        <topology evidence="1">Multi-pass membrane protein</topology>
    </subcellularLocation>
</comment>
<comment type="caution">
    <text evidence="9">The sequence shown here is derived from an EMBL/GenBank/DDBJ whole genome shotgun (WGS) entry which is preliminary data.</text>
</comment>
<organism evidence="9 10">
    <name type="scientific">Eragrostis curvula</name>
    <name type="common">weeping love grass</name>
    <dbReference type="NCBI Taxonomy" id="38414"/>
    <lineage>
        <taxon>Eukaryota</taxon>
        <taxon>Viridiplantae</taxon>
        <taxon>Streptophyta</taxon>
        <taxon>Embryophyta</taxon>
        <taxon>Tracheophyta</taxon>
        <taxon>Spermatophyta</taxon>
        <taxon>Magnoliopsida</taxon>
        <taxon>Liliopsida</taxon>
        <taxon>Poales</taxon>
        <taxon>Poaceae</taxon>
        <taxon>PACMAD clade</taxon>
        <taxon>Chloridoideae</taxon>
        <taxon>Eragrostideae</taxon>
        <taxon>Eragrostidinae</taxon>
        <taxon>Eragrostis</taxon>
    </lineage>
</organism>
<dbReference type="Pfam" id="PF07690">
    <property type="entry name" value="MFS_1"/>
    <property type="match status" value="1"/>
</dbReference>
<protein>
    <recommendedName>
        <fullName evidence="8">Major facilitator superfamily (MFS) profile domain-containing protein</fullName>
    </recommendedName>
</protein>
<dbReference type="InterPro" id="IPR020846">
    <property type="entry name" value="MFS_dom"/>
</dbReference>
<dbReference type="GO" id="GO:0022857">
    <property type="term" value="F:transmembrane transporter activity"/>
    <property type="evidence" value="ECO:0007669"/>
    <property type="project" value="InterPro"/>
</dbReference>
<feature type="transmembrane region" description="Helical" evidence="6">
    <location>
        <begin position="142"/>
        <end position="164"/>
    </location>
</feature>
<feature type="signal peptide" evidence="7">
    <location>
        <begin position="1"/>
        <end position="29"/>
    </location>
</feature>
<dbReference type="AlphaFoldDB" id="A0A5J9V7B2"/>
<dbReference type="GO" id="GO:0016020">
    <property type="term" value="C:membrane"/>
    <property type="evidence" value="ECO:0007669"/>
    <property type="project" value="UniProtKB-SubCell"/>
</dbReference>
<dbReference type="PROSITE" id="PS50850">
    <property type="entry name" value="MFS"/>
    <property type="match status" value="1"/>
</dbReference>
<reference evidence="9 10" key="1">
    <citation type="journal article" date="2019" name="Sci. Rep.">
        <title>A high-quality genome of Eragrostis curvula grass provides insights into Poaceae evolution and supports new strategies to enhance forage quality.</title>
        <authorList>
            <person name="Carballo J."/>
            <person name="Santos B.A.C.M."/>
            <person name="Zappacosta D."/>
            <person name="Garbus I."/>
            <person name="Selva J.P."/>
            <person name="Gallo C.A."/>
            <person name="Diaz A."/>
            <person name="Albertini E."/>
            <person name="Caccamo M."/>
            <person name="Echenique V."/>
        </authorList>
    </citation>
    <scope>NUCLEOTIDE SEQUENCE [LARGE SCALE GENOMIC DNA]</scope>
    <source>
        <strain evidence="10">cv. Victoria</strain>
        <tissue evidence="9">Leaf</tissue>
    </source>
</reference>
<evidence type="ECO:0000256" key="6">
    <source>
        <dbReference type="SAM" id="Phobius"/>
    </source>
</evidence>
<dbReference type="Proteomes" id="UP000324897">
    <property type="component" value="Chromosome 1"/>
</dbReference>
<evidence type="ECO:0000256" key="4">
    <source>
        <dbReference type="ARBA" id="ARBA00022989"/>
    </source>
</evidence>
<keyword evidence="5 6" id="KW-0472">Membrane</keyword>
<keyword evidence="7" id="KW-0732">Signal</keyword>
<evidence type="ECO:0000256" key="3">
    <source>
        <dbReference type="ARBA" id="ARBA00022692"/>
    </source>
</evidence>
<feature type="transmembrane region" description="Helical" evidence="6">
    <location>
        <begin position="45"/>
        <end position="68"/>
    </location>
</feature>
<feature type="chain" id="PRO_5023943015" description="Major facilitator superfamily (MFS) profile domain-containing protein" evidence="7">
    <location>
        <begin position="30"/>
        <end position="448"/>
    </location>
</feature>
<dbReference type="InterPro" id="IPR036259">
    <property type="entry name" value="MFS_trans_sf"/>
</dbReference>
<evidence type="ECO:0000256" key="2">
    <source>
        <dbReference type="ARBA" id="ARBA00022448"/>
    </source>
</evidence>
<keyword evidence="3 6" id="KW-0812">Transmembrane</keyword>
<accession>A0A5J9V7B2</accession>
<feature type="domain" description="Major facilitator superfamily (MFS) profile" evidence="8">
    <location>
        <begin position="1"/>
        <end position="192"/>
    </location>
</feature>
<evidence type="ECO:0000256" key="1">
    <source>
        <dbReference type="ARBA" id="ARBA00004141"/>
    </source>
</evidence>
<dbReference type="Gramene" id="TVU31825">
    <property type="protein sequence ID" value="TVU31825"/>
    <property type="gene ID" value="EJB05_23526"/>
</dbReference>
<feature type="transmembrane region" description="Helical" evidence="6">
    <location>
        <begin position="348"/>
        <end position="368"/>
    </location>
</feature>
<feature type="transmembrane region" description="Helical" evidence="6">
    <location>
        <begin position="418"/>
        <end position="437"/>
    </location>
</feature>
<feature type="transmembrane region" description="Helical" evidence="6">
    <location>
        <begin position="278"/>
        <end position="296"/>
    </location>
</feature>
<dbReference type="InterPro" id="IPR011701">
    <property type="entry name" value="MFS"/>
</dbReference>
<dbReference type="OrthoDB" id="419616at2759"/>
<name>A0A5J9V7B2_9POAL</name>
<keyword evidence="2" id="KW-0813">Transport</keyword>
<evidence type="ECO:0000256" key="7">
    <source>
        <dbReference type="SAM" id="SignalP"/>
    </source>
</evidence>
<proteinExistence type="predicted"/>
<evidence type="ECO:0000256" key="5">
    <source>
        <dbReference type="ARBA" id="ARBA00023136"/>
    </source>
</evidence>
<evidence type="ECO:0000313" key="9">
    <source>
        <dbReference type="EMBL" id="TVU31825.1"/>
    </source>
</evidence>
<sequence length="448" mass="47832">MEELAELGHLLVFAFLFFFATSMVAPVMTDVTMEALCPGRDECSLAIYLTGLQQAVTGLGALVVTPVVGNLSDRYGRKALLALPAMASIVPLGILAYNRTKAYFYAYYITKTLTAMVSEGGMQCLSLAYVADKVPETRRATAFGIFSGVCTAGFVGGTIAARFLSVSSTFQVSAVAAVAAAVYMRAFLQETDGGASRSDEEASHPLCLASSSSEEVSPRLPPLRKAPSLSEMGAFLASSSTFSRAAAVTFFHGLGETGLLTALMYFLKAKFHYSKNQYANLLLIIGITGSFSQLRLKQFKIYDAADRDATLSAKARGAEAAYHSTNSELRACIPIQHCMVILGKQVPYLAASLVLLSFLVTPCIRSIVSKKVGPFEQGMVQGCITGISSTANVISPLVFTPLTAWFLSETVPFNFKGFSIACSGFATLIALAISINMRPTGVQQPERK</sequence>
<feature type="transmembrane region" description="Helical" evidence="6">
    <location>
        <begin position="380"/>
        <end position="406"/>
    </location>
</feature>
<dbReference type="PROSITE" id="PS00216">
    <property type="entry name" value="SUGAR_TRANSPORT_1"/>
    <property type="match status" value="1"/>
</dbReference>
<dbReference type="SUPFAM" id="SSF103473">
    <property type="entry name" value="MFS general substrate transporter"/>
    <property type="match status" value="2"/>
</dbReference>
<evidence type="ECO:0000313" key="10">
    <source>
        <dbReference type="Proteomes" id="UP000324897"/>
    </source>
</evidence>
<dbReference type="PANTHER" id="PTHR23504:SF1">
    <property type="entry name" value="GH21943P-RELATED"/>
    <property type="match status" value="1"/>
</dbReference>